<protein>
    <submittedName>
        <fullName evidence="1">Uncharacterized protein</fullName>
    </submittedName>
</protein>
<gene>
    <name evidence="1" type="ORF">ACFQ21_22460</name>
</gene>
<sequence>MEWSNITNFTEADDQIYKIQSCKLNNSTVQNIVGTTWEGTYGPHTLKFRFLTTSTVEISVNEKIVEQNSFYGNDLGYLRIRGTIDYFFGVLFDDTIKGIYSYASQEHHLMEVRKK</sequence>
<accession>A0ABW3K9J1</accession>
<comment type="caution">
    <text evidence="1">The sequence shown here is derived from an EMBL/GenBank/DDBJ whole genome shotgun (WGS) entry which is preliminary data.</text>
</comment>
<dbReference type="Proteomes" id="UP001597112">
    <property type="component" value="Unassembled WGS sequence"/>
</dbReference>
<dbReference type="EMBL" id="JBHTKA010000008">
    <property type="protein sequence ID" value="MFD1002105.1"/>
    <property type="molecule type" value="Genomic_DNA"/>
</dbReference>
<proteinExistence type="predicted"/>
<evidence type="ECO:0000313" key="2">
    <source>
        <dbReference type="Proteomes" id="UP001597112"/>
    </source>
</evidence>
<evidence type="ECO:0000313" key="1">
    <source>
        <dbReference type="EMBL" id="MFD1002105.1"/>
    </source>
</evidence>
<reference evidence="2" key="1">
    <citation type="journal article" date="2019" name="Int. J. Syst. Evol. Microbiol.">
        <title>The Global Catalogue of Microorganisms (GCM) 10K type strain sequencing project: providing services to taxonomists for standard genome sequencing and annotation.</title>
        <authorList>
            <consortium name="The Broad Institute Genomics Platform"/>
            <consortium name="The Broad Institute Genome Sequencing Center for Infectious Disease"/>
            <person name="Wu L."/>
            <person name="Ma J."/>
        </authorList>
    </citation>
    <scope>NUCLEOTIDE SEQUENCE [LARGE SCALE GENOMIC DNA]</scope>
    <source>
        <strain evidence="2">CCUG 58938</strain>
    </source>
</reference>
<name>A0ABW3K9J1_9BACT</name>
<keyword evidence="2" id="KW-1185">Reference proteome</keyword>
<dbReference type="RefSeq" id="WP_377582891.1">
    <property type="nucleotide sequence ID" value="NZ_JBHTKA010000008.1"/>
</dbReference>
<organism evidence="1 2">
    <name type="scientific">Ohtaekwangia kribbensis</name>
    <dbReference type="NCBI Taxonomy" id="688913"/>
    <lineage>
        <taxon>Bacteria</taxon>
        <taxon>Pseudomonadati</taxon>
        <taxon>Bacteroidota</taxon>
        <taxon>Cytophagia</taxon>
        <taxon>Cytophagales</taxon>
        <taxon>Fulvivirgaceae</taxon>
        <taxon>Ohtaekwangia</taxon>
    </lineage>
</organism>